<evidence type="ECO:0000313" key="3">
    <source>
        <dbReference type="Proteomes" id="UP000093391"/>
    </source>
</evidence>
<dbReference type="NCBIfam" id="NF047637">
    <property type="entry name" value="lipo_CC0125"/>
    <property type="match status" value="1"/>
</dbReference>
<protein>
    <recommendedName>
        <fullName evidence="4">DUF4136 domain-containing protein</fullName>
    </recommendedName>
</protein>
<name>A0A1B2M3E7_9GAMM</name>
<keyword evidence="3" id="KW-1185">Reference proteome</keyword>
<evidence type="ECO:0008006" key="4">
    <source>
        <dbReference type="Google" id="ProtNLM"/>
    </source>
</evidence>
<accession>A0A1B2M3E7</accession>
<dbReference type="OrthoDB" id="6712352at2"/>
<keyword evidence="1" id="KW-0732">Signal</keyword>
<feature type="chain" id="PRO_5008540008" description="DUF4136 domain-containing protein" evidence="1">
    <location>
        <begin position="21"/>
        <end position="182"/>
    </location>
</feature>
<evidence type="ECO:0000256" key="1">
    <source>
        <dbReference type="SAM" id="SignalP"/>
    </source>
</evidence>
<dbReference type="PROSITE" id="PS51257">
    <property type="entry name" value="PROKAR_LIPOPROTEIN"/>
    <property type="match status" value="1"/>
</dbReference>
<reference evidence="2 3" key="1">
    <citation type="submission" date="2016-08" db="EMBL/GenBank/DDBJ databases">
        <authorList>
            <person name="Seilhamer J.J."/>
        </authorList>
    </citation>
    <scope>NUCLEOTIDE SEQUENCE [LARGE SCALE GENOMIC DNA]</scope>
    <source>
        <strain evidence="2 3">BRTC-1</strain>
    </source>
</reference>
<dbReference type="AlphaFoldDB" id="A0A1B2M3E7"/>
<dbReference type="STRING" id="1789224.BFG52_16050"/>
<feature type="signal peptide" evidence="1">
    <location>
        <begin position="1"/>
        <end position="20"/>
    </location>
</feature>
<organism evidence="2 3">
    <name type="scientific">Acinetobacter larvae</name>
    <dbReference type="NCBI Taxonomy" id="1789224"/>
    <lineage>
        <taxon>Bacteria</taxon>
        <taxon>Pseudomonadati</taxon>
        <taxon>Pseudomonadota</taxon>
        <taxon>Gammaproteobacteria</taxon>
        <taxon>Moraxellales</taxon>
        <taxon>Moraxellaceae</taxon>
        <taxon>Acinetobacter</taxon>
    </lineage>
</organism>
<dbReference type="KEGG" id="ala:BFG52_16050"/>
<dbReference type="EMBL" id="CP016895">
    <property type="protein sequence ID" value="AOA59709.1"/>
    <property type="molecule type" value="Genomic_DNA"/>
</dbReference>
<dbReference type="Proteomes" id="UP000093391">
    <property type="component" value="Chromosome"/>
</dbReference>
<sequence length="182" mass="20214">MKNICLSLLIVLGAGLTGCASLPSKPLTYDQLGKYETYPLNASSFRVSFEGRRDMSFATAEEITLLKAAQVAVQNGYQYFKVLDTPSNATPRPPRQAVVYPAPLYAPYGYYRHYPFYDPFYNMPQVVTIEPTQVSYSIECYKDQKTAPKEAFDARLILKSLGAKYGLNSSGEVLQPTPVAAK</sequence>
<gene>
    <name evidence="2" type="ORF">BFG52_16050</name>
</gene>
<proteinExistence type="predicted"/>
<dbReference type="RefSeq" id="WP_067558613.1">
    <property type="nucleotide sequence ID" value="NZ_CP016895.1"/>
</dbReference>
<evidence type="ECO:0000313" key="2">
    <source>
        <dbReference type="EMBL" id="AOA59709.1"/>
    </source>
</evidence>